<name>A7EP07_SCLS1</name>
<dbReference type="InParanoid" id="A7EP07"/>
<dbReference type="RefSeq" id="XP_001591610.1">
    <property type="nucleotide sequence ID" value="XM_001591560.1"/>
</dbReference>
<organism evidence="1 2">
    <name type="scientific">Sclerotinia sclerotiorum (strain ATCC 18683 / 1980 / Ss-1)</name>
    <name type="common">White mold</name>
    <name type="synonym">Whetzelinia sclerotiorum</name>
    <dbReference type="NCBI Taxonomy" id="665079"/>
    <lineage>
        <taxon>Eukaryota</taxon>
        <taxon>Fungi</taxon>
        <taxon>Dikarya</taxon>
        <taxon>Ascomycota</taxon>
        <taxon>Pezizomycotina</taxon>
        <taxon>Leotiomycetes</taxon>
        <taxon>Helotiales</taxon>
        <taxon>Sclerotiniaceae</taxon>
        <taxon>Sclerotinia</taxon>
    </lineage>
</organism>
<protein>
    <submittedName>
        <fullName evidence="1">Uncharacterized protein</fullName>
    </submittedName>
</protein>
<evidence type="ECO:0000313" key="2">
    <source>
        <dbReference type="Proteomes" id="UP000001312"/>
    </source>
</evidence>
<proteinExistence type="predicted"/>
<dbReference type="Proteomes" id="UP000001312">
    <property type="component" value="Unassembled WGS sequence"/>
</dbReference>
<dbReference type="EMBL" id="CH476629">
    <property type="protein sequence ID" value="EDO04573.1"/>
    <property type="molecule type" value="Genomic_DNA"/>
</dbReference>
<dbReference type="KEGG" id="ssl:SS1G_07056"/>
<gene>
    <name evidence="1" type="ORF">SS1G_07056</name>
</gene>
<sequence length="58" mass="6567">MNAANTRPKIGPTSRSHLNQNLPVNLLESGAKLIQETVQKPPNYKLLHYCDTIFMFVI</sequence>
<dbReference type="GeneID" id="5487977"/>
<keyword evidence="2" id="KW-1185">Reference proteome</keyword>
<dbReference type="AlphaFoldDB" id="A7EP07"/>
<dbReference type="HOGENOM" id="CLU_2980463_0_0_1"/>
<accession>A7EP07</accession>
<reference evidence="2" key="1">
    <citation type="journal article" date="2011" name="PLoS Genet.">
        <title>Genomic analysis of the necrotrophic fungal pathogens Sclerotinia sclerotiorum and Botrytis cinerea.</title>
        <authorList>
            <person name="Amselem J."/>
            <person name="Cuomo C.A."/>
            <person name="van Kan J.A."/>
            <person name="Viaud M."/>
            <person name="Benito E.P."/>
            <person name="Couloux A."/>
            <person name="Coutinho P.M."/>
            <person name="de Vries R.P."/>
            <person name="Dyer P.S."/>
            <person name="Fillinger S."/>
            <person name="Fournier E."/>
            <person name="Gout L."/>
            <person name="Hahn M."/>
            <person name="Kohn L."/>
            <person name="Lapalu N."/>
            <person name="Plummer K.M."/>
            <person name="Pradier J.M."/>
            <person name="Quevillon E."/>
            <person name="Sharon A."/>
            <person name="Simon A."/>
            <person name="ten Have A."/>
            <person name="Tudzynski B."/>
            <person name="Tudzynski P."/>
            <person name="Wincker P."/>
            <person name="Andrew M."/>
            <person name="Anthouard V."/>
            <person name="Beever R.E."/>
            <person name="Beffa R."/>
            <person name="Benoit I."/>
            <person name="Bouzid O."/>
            <person name="Brault B."/>
            <person name="Chen Z."/>
            <person name="Choquer M."/>
            <person name="Collemare J."/>
            <person name="Cotton P."/>
            <person name="Danchin E.G."/>
            <person name="Da Silva C."/>
            <person name="Gautier A."/>
            <person name="Giraud C."/>
            <person name="Giraud T."/>
            <person name="Gonzalez C."/>
            <person name="Grossetete S."/>
            <person name="Guldener U."/>
            <person name="Henrissat B."/>
            <person name="Howlett B.J."/>
            <person name="Kodira C."/>
            <person name="Kretschmer M."/>
            <person name="Lappartient A."/>
            <person name="Leroch M."/>
            <person name="Levis C."/>
            <person name="Mauceli E."/>
            <person name="Neuveglise C."/>
            <person name="Oeser B."/>
            <person name="Pearson M."/>
            <person name="Poulain J."/>
            <person name="Poussereau N."/>
            <person name="Quesneville H."/>
            <person name="Rascle C."/>
            <person name="Schumacher J."/>
            <person name="Segurens B."/>
            <person name="Sexton A."/>
            <person name="Silva E."/>
            <person name="Sirven C."/>
            <person name="Soanes D.M."/>
            <person name="Talbot N.J."/>
            <person name="Templeton M."/>
            <person name="Yandava C."/>
            <person name="Yarden O."/>
            <person name="Zeng Q."/>
            <person name="Rollins J.A."/>
            <person name="Lebrun M.H."/>
            <person name="Dickman M."/>
        </authorList>
    </citation>
    <scope>NUCLEOTIDE SEQUENCE [LARGE SCALE GENOMIC DNA]</scope>
    <source>
        <strain evidence="2">ATCC 18683 / 1980 / Ss-1</strain>
    </source>
</reference>
<evidence type="ECO:0000313" key="1">
    <source>
        <dbReference type="EMBL" id="EDO04573.1"/>
    </source>
</evidence>